<evidence type="ECO:0000313" key="11">
    <source>
        <dbReference type="EMBL" id="MBI3014001.1"/>
    </source>
</evidence>
<accession>A0A932GMR7</accession>
<dbReference type="InterPro" id="IPR039428">
    <property type="entry name" value="NUOK/Mnh_C1-like"/>
</dbReference>
<evidence type="ECO:0000256" key="2">
    <source>
        <dbReference type="ARBA" id="ARBA00004141"/>
    </source>
</evidence>
<dbReference type="Proteomes" id="UP000741360">
    <property type="component" value="Unassembled WGS sequence"/>
</dbReference>
<sequence>MPLSYYLILGALLFIIGAVGVLTRRHALVILMSIELMLNAVNITLVAFSRMQGNLTGQVFSLFIIAVAAAEAAVGLAIVIVLFNSRETLNIDEINLMKW</sequence>
<evidence type="ECO:0000313" key="12">
    <source>
        <dbReference type="Proteomes" id="UP000741360"/>
    </source>
</evidence>
<keyword evidence="8 10" id="KW-1133">Transmembrane helix</keyword>
<gene>
    <name evidence="10 11" type="primary">nuoK</name>
    <name evidence="11" type="ORF">HYY65_02810</name>
</gene>
<dbReference type="GO" id="GO:0042773">
    <property type="term" value="P:ATP synthesis coupled electron transport"/>
    <property type="evidence" value="ECO:0007669"/>
    <property type="project" value="InterPro"/>
</dbReference>
<evidence type="ECO:0000256" key="6">
    <source>
        <dbReference type="ARBA" id="ARBA00022719"/>
    </source>
</evidence>
<dbReference type="GO" id="GO:0005886">
    <property type="term" value="C:plasma membrane"/>
    <property type="evidence" value="ECO:0007669"/>
    <property type="project" value="UniProtKB-SubCell"/>
</dbReference>
<keyword evidence="11" id="KW-0560">Oxidoreductase</keyword>
<dbReference type="EMBL" id="JACPSX010000046">
    <property type="protein sequence ID" value="MBI3014001.1"/>
    <property type="molecule type" value="Genomic_DNA"/>
</dbReference>
<evidence type="ECO:0000256" key="1">
    <source>
        <dbReference type="ARBA" id="ARBA00002378"/>
    </source>
</evidence>
<keyword evidence="10" id="KW-1003">Cell membrane</keyword>
<comment type="function">
    <text evidence="1 10">NDH-1 shuttles electrons from NADH, via FMN and iron-sulfur (Fe-S) centers, to quinones in the respiratory chain. The immediate electron acceptor for the enzyme in this species is believed to be ubiquinone. Couples the redox reaction to proton translocation (for every two electrons transferred, four hydrogen ions are translocated across the cytoplasmic membrane), and thus conserves the redox energy in a proton gradient.</text>
</comment>
<dbReference type="HAMAP" id="MF_01456">
    <property type="entry name" value="NDH1_NuoK"/>
    <property type="match status" value="1"/>
</dbReference>
<organism evidence="11 12">
    <name type="scientific">Tectimicrobiota bacterium</name>
    <dbReference type="NCBI Taxonomy" id="2528274"/>
    <lineage>
        <taxon>Bacteria</taxon>
        <taxon>Pseudomonadati</taxon>
        <taxon>Nitrospinota/Tectimicrobiota group</taxon>
        <taxon>Candidatus Tectimicrobiota</taxon>
    </lineage>
</organism>
<evidence type="ECO:0000256" key="5">
    <source>
        <dbReference type="ARBA" id="ARBA00022692"/>
    </source>
</evidence>
<dbReference type="Pfam" id="PF00420">
    <property type="entry name" value="Oxidored_q2"/>
    <property type="match status" value="1"/>
</dbReference>
<keyword evidence="5 10" id="KW-0812">Transmembrane</keyword>
<protein>
    <recommendedName>
        <fullName evidence="10">NADH-quinone oxidoreductase subunit K</fullName>
        <ecNumber evidence="10">7.1.1.-</ecNumber>
    </recommendedName>
    <alternativeName>
        <fullName evidence="10">NADH dehydrogenase I subunit K</fullName>
    </alternativeName>
    <alternativeName>
        <fullName evidence="10">NDH-1 subunit K</fullName>
    </alternativeName>
</protein>
<proteinExistence type="inferred from homology"/>
<evidence type="ECO:0000256" key="9">
    <source>
        <dbReference type="ARBA" id="ARBA00023136"/>
    </source>
</evidence>
<evidence type="ECO:0000256" key="4">
    <source>
        <dbReference type="ARBA" id="ARBA00022448"/>
    </source>
</evidence>
<dbReference type="NCBIfam" id="NF004320">
    <property type="entry name" value="PRK05715.1-2"/>
    <property type="match status" value="1"/>
</dbReference>
<dbReference type="GO" id="GO:0030964">
    <property type="term" value="C:NADH dehydrogenase complex"/>
    <property type="evidence" value="ECO:0007669"/>
    <property type="project" value="TreeGrafter"/>
</dbReference>
<keyword evidence="4 10" id="KW-0813">Transport</keyword>
<dbReference type="Gene3D" id="1.10.287.3510">
    <property type="match status" value="1"/>
</dbReference>
<feature type="transmembrane region" description="Helical" evidence="10">
    <location>
        <begin position="6"/>
        <end position="22"/>
    </location>
</feature>
<keyword evidence="6 10" id="KW-0874">Quinone</keyword>
<evidence type="ECO:0000256" key="7">
    <source>
        <dbReference type="ARBA" id="ARBA00022967"/>
    </source>
</evidence>
<reference evidence="11" key="1">
    <citation type="submission" date="2020-07" db="EMBL/GenBank/DDBJ databases">
        <title>Huge and variable diversity of episymbiotic CPR bacteria and DPANN archaea in groundwater ecosystems.</title>
        <authorList>
            <person name="He C.Y."/>
            <person name="Keren R."/>
            <person name="Whittaker M."/>
            <person name="Farag I.F."/>
            <person name="Doudna J."/>
            <person name="Cate J.H.D."/>
            <person name="Banfield J.F."/>
        </authorList>
    </citation>
    <scope>NUCLEOTIDE SEQUENCE</scope>
    <source>
        <strain evidence="11">NC_groundwater_717_Ag_S-0.2um_59_8</strain>
    </source>
</reference>
<dbReference type="InterPro" id="IPR001133">
    <property type="entry name" value="NADH_UbQ_OxRdtase_chain4L/K"/>
</dbReference>
<dbReference type="GO" id="GO:0048038">
    <property type="term" value="F:quinone binding"/>
    <property type="evidence" value="ECO:0007669"/>
    <property type="project" value="UniProtKB-KW"/>
</dbReference>
<name>A0A932GMR7_UNCTE</name>
<keyword evidence="9 10" id="KW-0472">Membrane</keyword>
<comment type="similarity">
    <text evidence="3 10">Belongs to the complex I subunit 4L family.</text>
</comment>
<evidence type="ECO:0000256" key="10">
    <source>
        <dbReference type="HAMAP-Rule" id="MF_01456"/>
    </source>
</evidence>
<dbReference type="GO" id="GO:0050136">
    <property type="term" value="F:NADH dehydrogenase (quinone) (non-electrogenic) activity"/>
    <property type="evidence" value="ECO:0007669"/>
    <property type="project" value="UniProtKB-UniRule"/>
</dbReference>
<feature type="transmembrane region" description="Helical" evidence="10">
    <location>
        <begin position="60"/>
        <end position="83"/>
    </location>
</feature>
<comment type="subcellular location">
    <subcellularLocation>
        <location evidence="10">Cell membrane</location>
        <topology evidence="10">Multi-pass membrane protein</topology>
    </subcellularLocation>
    <subcellularLocation>
        <location evidence="2">Membrane</location>
        <topology evidence="2">Multi-pass membrane protein</topology>
    </subcellularLocation>
</comment>
<comment type="catalytic activity">
    <reaction evidence="10">
        <text>a quinone + NADH + 5 H(+)(in) = a quinol + NAD(+) + 4 H(+)(out)</text>
        <dbReference type="Rhea" id="RHEA:57888"/>
        <dbReference type="ChEBI" id="CHEBI:15378"/>
        <dbReference type="ChEBI" id="CHEBI:24646"/>
        <dbReference type="ChEBI" id="CHEBI:57540"/>
        <dbReference type="ChEBI" id="CHEBI:57945"/>
        <dbReference type="ChEBI" id="CHEBI:132124"/>
    </reaction>
</comment>
<comment type="subunit">
    <text evidence="10">NDH-1 is composed of 14 different subunits. Subunits NuoA, H, J, K, L, M, N constitute the membrane sector of the complex.</text>
</comment>
<keyword evidence="10" id="KW-0830">Ubiquinone</keyword>
<keyword evidence="7 10" id="KW-1278">Translocase</keyword>
<evidence type="ECO:0000256" key="3">
    <source>
        <dbReference type="ARBA" id="ARBA00010519"/>
    </source>
</evidence>
<comment type="caution">
    <text evidence="11">The sequence shown here is derived from an EMBL/GenBank/DDBJ whole genome shotgun (WGS) entry which is preliminary data.</text>
</comment>
<feature type="transmembrane region" description="Helical" evidence="10">
    <location>
        <begin position="29"/>
        <end position="48"/>
    </location>
</feature>
<dbReference type="AlphaFoldDB" id="A0A932GMR7"/>
<dbReference type="FunFam" id="1.10.287.3510:FF:000001">
    <property type="entry name" value="NADH-quinone oxidoreductase subunit K"/>
    <property type="match status" value="1"/>
</dbReference>
<evidence type="ECO:0000256" key="8">
    <source>
        <dbReference type="ARBA" id="ARBA00022989"/>
    </source>
</evidence>
<keyword evidence="10" id="KW-0520">NAD</keyword>
<dbReference type="PANTHER" id="PTHR11434:SF16">
    <property type="entry name" value="NADH-UBIQUINONE OXIDOREDUCTASE CHAIN 4L"/>
    <property type="match status" value="1"/>
</dbReference>
<dbReference type="NCBIfam" id="NF004323">
    <property type="entry name" value="PRK05715.1-5"/>
    <property type="match status" value="1"/>
</dbReference>
<dbReference type="PANTHER" id="PTHR11434">
    <property type="entry name" value="NADH-UBIQUINONE OXIDOREDUCTASE SUBUNIT ND4L"/>
    <property type="match status" value="1"/>
</dbReference>
<dbReference type="NCBIfam" id="NF004321">
    <property type="entry name" value="PRK05715.1-3"/>
    <property type="match status" value="1"/>
</dbReference>
<dbReference type="EC" id="7.1.1.-" evidence="10"/>